<dbReference type="PANTHER" id="PTHR37481">
    <property type="entry name" value="LIPOPOLYSACCHARIDE EXPORT SYSTEM PROTEIN LPTC"/>
    <property type="match status" value="1"/>
</dbReference>
<dbReference type="Proteomes" id="UP000606935">
    <property type="component" value="Unassembled WGS sequence"/>
</dbReference>
<comment type="subcellular location">
    <subcellularLocation>
        <location evidence="6">Cell inner membrane</location>
        <topology evidence="6">Single-pass membrane protein</topology>
    </subcellularLocation>
</comment>
<evidence type="ECO:0000256" key="3">
    <source>
        <dbReference type="ARBA" id="ARBA00022692"/>
    </source>
</evidence>
<evidence type="ECO:0000256" key="2">
    <source>
        <dbReference type="ARBA" id="ARBA00022519"/>
    </source>
</evidence>
<dbReference type="RefSeq" id="WP_188693772.1">
    <property type="nucleotide sequence ID" value="NZ_BMLS01000002.1"/>
</dbReference>
<keyword evidence="3 6" id="KW-0812">Transmembrane</keyword>
<keyword evidence="9" id="KW-1185">Reference proteome</keyword>
<keyword evidence="5 6" id="KW-0472">Membrane</keyword>
<dbReference type="Gene3D" id="2.60.450.10">
    <property type="entry name" value="Lipopolysaccharide (LPS) transport protein A like domain"/>
    <property type="match status" value="1"/>
</dbReference>
<dbReference type="GO" id="GO:0005886">
    <property type="term" value="C:plasma membrane"/>
    <property type="evidence" value="ECO:0007669"/>
    <property type="project" value="UniProtKB-SubCell"/>
</dbReference>
<dbReference type="GO" id="GO:0043165">
    <property type="term" value="P:Gram-negative-bacterium-type cell outer membrane assembly"/>
    <property type="evidence" value="ECO:0007669"/>
    <property type="project" value="UniProtKB-UniRule"/>
</dbReference>
<evidence type="ECO:0000256" key="4">
    <source>
        <dbReference type="ARBA" id="ARBA00022989"/>
    </source>
</evidence>
<protein>
    <recommendedName>
        <fullName evidence="6 7">Lipopolysaccharide export system protein LptC</fullName>
    </recommendedName>
</protein>
<dbReference type="HAMAP" id="MF_01915">
    <property type="entry name" value="LPS_assembly_LptC"/>
    <property type="match status" value="1"/>
</dbReference>
<dbReference type="GO" id="GO:0015221">
    <property type="term" value="F:lipopolysaccharide transmembrane transporter activity"/>
    <property type="evidence" value="ECO:0007669"/>
    <property type="project" value="InterPro"/>
</dbReference>
<dbReference type="AlphaFoldDB" id="A0A918DIM3"/>
<dbReference type="InterPro" id="IPR026265">
    <property type="entry name" value="LptC"/>
</dbReference>
<comment type="function">
    <text evidence="7">Required for the translocation of lipopolysaccharide (LPS) from the inner membrane to the outer membrane.</text>
</comment>
<evidence type="ECO:0000256" key="6">
    <source>
        <dbReference type="HAMAP-Rule" id="MF_01915"/>
    </source>
</evidence>
<comment type="subunit">
    <text evidence="6">Component of the lipopolysaccharide transport and assembly complex. Interacts with LptA and the LptBFG transporter complex.</text>
</comment>
<evidence type="ECO:0000256" key="1">
    <source>
        <dbReference type="ARBA" id="ARBA00022475"/>
    </source>
</evidence>
<reference evidence="8" key="1">
    <citation type="journal article" date="2014" name="Int. J. Syst. Evol. Microbiol.">
        <title>Complete genome sequence of Corynebacterium casei LMG S-19264T (=DSM 44701T), isolated from a smear-ripened cheese.</title>
        <authorList>
            <consortium name="US DOE Joint Genome Institute (JGI-PGF)"/>
            <person name="Walter F."/>
            <person name="Albersmeier A."/>
            <person name="Kalinowski J."/>
            <person name="Ruckert C."/>
        </authorList>
    </citation>
    <scope>NUCLEOTIDE SEQUENCE</scope>
    <source>
        <strain evidence="8">CGMCC 1.7086</strain>
    </source>
</reference>
<keyword evidence="1 6" id="KW-1003">Cell membrane</keyword>
<keyword evidence="2 6" id="KW-0997">Cell inner membrane</keyword>
<evidence type="ECO:0000256" key="5">
    <source>
        <dbReference type="ARBA" id="ARBA00023136"/>
    </source>
</evidence>
<comment type="function">
    <text evidence="6">Involved in the assembly of lipopolysaccharide (LPS). Required for the translocation of LPS from the inner membrane to the outer membrane. Facilitates the transfer of LPS from the inner membrane to the periplasmic protein LptA. Could be a docking site for LptA.</text>
</comment>
<organism evidence="8 9">
    <name type="scientific">Bowmanella pacifica</name>
    <dbReference type="NCBI Taxonomy" id="502051"/>
    <lineage>
        <taxon>Bacteria</taxon>
        <taxon>Pseudomonadati</taxon>
        <taxon>Pseudomonadota</taxon>
        <taxon>Gammaproteobacteria</taxon>
        <taxon>Alteromonadales</taxon>
        <taxon>Alteromonadaceae</taxon>
        <taxon>Bowmanella</taxon>
    </lineage>
</organism>
<sequence>MSRLTLSILLLFLLILATNYNWWQDSEQPQVNKQREDVWQPNYQARNMQTNLFNEEGVLTHSIHAAVMEHYEALGFTLFQQPQYSVFVQADEPPWEITAQEGTLYEDNRIQLETNVEIRSLSEDGVWQTINTSFIEIDLNNKTMHSDQPVTILGVNYTIRGNGFSADMNSKQFELLDHVETIYGKDN</sequence>
<comment type="similarity">
    <text evidence="6 7">Belongs to the LptC family.</text>
</comment>
<dbReference type="EMBL" id="BMLS01000002">
    <property type="protein sequence ID" value="GGO68982.1"/>
    <property type="molecule type" value="Genomic_DNA"/>
</dbReference>
<evidence type="ECO:0000313" key="8">
    <source>
        <dbReference type="EMBL" id="GGO68982.1"/>
    </source>
</evidence>
<dbReference type="Pfam" id="PF06835">
    <property type="entry name" value="LptC"/>
    <property type="match status" value="1"/>
</dbReference>
<reference evidence="8" key="2">
    <citation type="submission" date="2020-09" db="EMBL/GenBank/DDBJ databases">
        <authorList>
            <person name="Sun Q."/>
            <person name="Zhou Y."/>
        </authorList>
    </citation>
    <scope>NUCLEOTIDE SEQUENCE</scope>
    <source>
        <strain evidence="8">CGMCC 1.7086</strain>
    </source>
</reference>
<name>A0A918DIM3_9ALTE</name>
<dbReference type="InterPro" id="IPR052363">
    <property type="entry name" value="LPS_export_LptC"/>
</dbReference>
<dbReference type="GO" id="GO:0017089">
    <property type="term" value="F:glycolipid transfer activity"/>
    <property type="evidence" value="ECO:0007669"/>
    <property type="project" value="TreeGrafter"/>
</dbReference>
<accession>A0A918DIM3</accession>
<dbReference type="PIRSF" id="PIRSF028513">
    <property type="entry name" value="LptC"/>
    <property type="match status" value="1"/>
</dbReference>
<evidence type="ECO:0000313" key="9">
    <source>
        <dbReference type="Proteomes" id="UP000606935"/>
    </source>
</evidence>
<comment type="caution">
    <text evidence="8">The sequence shown here is derived from an EMBL/GenBank/DDBJ whole genome shotgun (WGS) entry which is preliminary data.</text>
</comment>
<dbReference type="NCBIfam" id="TIGR04409">
    <property type="entry name" value="LptC_YrbK"/>
    <property type="match status" value="1"/>
</dbReference>
<dbReference type="GO" id="GO:0030288">
    <property type="term" value="C:outer membrane-bounded periplasmic space"/>
    <property type="evidence" value="ECO:0007669"/>
    <property type="project" value="TreeGrafter"/>
</dbReference>
<keyword evidence="4 6" id="KW-1133">Transmembrane helix</keyword>
<gene>
    <name evidence="6" type="primary">lptC</name>
    <name evidence="8" type="ORF">GCM10010982_19190</name>
</gene>
<evidence type="ECO:0000256" key="7">
    <source>
        <dbReference type="PIRNR" id="PIRNR028513"/>
    </source>
</evidence>
<dbReference type="PANTHER" id="PTHR37481:SF1">
    <property type="entry name" value="LIPOPOLYSACCHARIDE EXPORT SYSTEM PROTEIN LPTC"/>
    <property type="match status" value="1"/>
</dbReference>
<proteinExistence type="inferred from homology"/>
<dbReference type="InterPro" id="IPR010664">
    <property type="entry name" value="LipoPS_assembly_LptC-rel"/>
</dbReference>